<keyword evidence="1" id="KW-0812">Transmembrane</keyword>
<evidence type="ECO:0000313" key="2">
    <source>
        <dbReference type="EMBL" id="GAA1678291.1"/>
    </source>
</evidence>
<comment type="caution">
    <text evidence="2">The sequence shown here is derived from an EMBL/GenBank/DDBJ whole genome shotgun (WGS) entry which is preliminary data.</text>
</comment>
<feature type="transmembrane region" description="Helical" evidence="1">
    <location>
        <begin position="66"/>
        <end position="87"/>
    </location>
</feature>
<evidence type="ECO:0000313" key="3">
    <source>
        <dbReference type="Proteomes" id="UP001500596"/>
    </source>
</evidence>
<dbReference type="EMBL" id="BAAAPK010000001">
    <property type="protein sequence ID" value="GAA1678291.1"/>
    <property type="molecule type" value="Genomic_DNA"/>
</dbReference>
<accession>A0ABN2GXR0</accession>
<reference evidence="2 3" key="1">
    <citation type="journal article" date="2019" name="Int. J. Syst. Evol. Microbiol.">
        <title>The Global Catalogue of Microorganisms (GCM) 10K type strain sequencing project: providing services to taxonomists for standard genome sequencing and annotation.</title>
        <authorList>
            <consortium name="The Broad Institute Genomics Platform"/>
            <consortium name="The Broad Institute Genome Sequencing Center for Infectious Disease"/>
            <person name="Wu L."/>
            <person name="Ma J."/>
        </authorList>
    </citation>
    <scope>NUCLEOTIDE SEQUENCE [LARGE SCALE GENOMIC DNA]</scope>
    <source>
        <strain evidence="2 3">JCM 15575</strain>
    </source>
</reference>
<keyword evidence="3" id="KW-1185">Reference proteome</keyword>
<evidence type="ECO:0000256" key="1">
    <source>
        <dbReference type="SAM" id="Phobius"/>
    </source>
</evidence>
<dbReference type="RefSeq" id="WP_344054635.1">
    <property type="nucleotide sequence ID" value="NZ_BAAAPK010000001.1"/>
</dbReference>
<name>A0ABN2GXR0_9MICO</name>
<evidence type="ECO:0008006" key="4">
    <source>
        <dbReference type="Google" id="ProtNLM"/>
    </source>
</evidence>
<proteinExistence type="predicted"/>
<sequence>MSSVVASTAGDFFGTVERTTAGFVAVDRRGEATGLFADERTARRALTSASGPQLIKKRARVRRLQFAAATGAGAIAATLALTAGALAPLI</sequence>
<organism evidence="2 3">
    <name type="scientific">Microbacterium lacus</name>
    <dbReference type="NCBI Taxonomy" id="415217"/>
    <lineage>
        <taxon>Bacteria</taxon>
        <taxon>Bacillati</taxon>
        <taxon>Actinomycetota</taxon>
        <taxon>Actinomycetes</taxon>
        <taxon>Micrococcales</taxon>
        <taxon>Microbacteriaceae</taxon>
        <taxon>Microbacterium</taxon>
    </lineage>
</organism>
<keyword evidence="1" id="KW-0472">Membrane</keyword>
<gene>
    <name evidence="2" type="ORF">GCM10009807_22730</name>
</gene>
<keyword evidence="1" id="KW-1133">Transmembrane helix</keyword>
<protein>
    <recommendedName>
        <fullName evidence="4">Peptide ABC transporter permease</fullName>
    </recommendedName>
</protein>
<dbReference type="Proteomes" id="UP001500596">
    <property type="component" value="Unassembled WGS sequence"/>
</dbReference>